<keyword evidence="3" id="KW-1185">Reference proteome</keyword>
<protein>
    <submittedName>
        <fullName evidence="2">Uncharacterized protein</fullName>
    </submittedName>
</protein>
<gene>
    <name evidence="2" type="ORF">NCTC10138_00131</name>
</gene>
<evidence type="ECO:0000256" key="1">
    <source>
        <dbReference type="SAM" id="Phobius"/>
    </source>
</evidence>
<proteinExistence type="predicted"/>
<organism evidence="2 3">
    <name type="scientific">Haploplasma axanthum</name>
    <name type="common">Acholeplasma axanthum</name>
    <dbReference type="NCBI Taxonomy" id="29552"/>
    <lineage>
        <taxon>Bacteria</taxon>
        <taxon>Bacillati</taxon>
        <taxon>Mycoplasmatota</taxon>
        <taxon>Mollicutes</taxon>
        <taxon>Acholeplasmatales</taxon>
        <taxon>Acholeplasmataceae</taxon>
        <taxon>Haploplasma</taxon>
    </lineage>
</organism>
<name>A0A449BBG4_HAPAX</name>
<dbReference type="KEGG" id="aaxa:NCTC10138_00131"/>
<evidence type="ECO:0000313" key="2">
    <source>
        <dbReference type="EMBL" id="VEU79741.1"/>
    </source>
</evidence>
<keyword evidence="1" id="KW-0472">Membrane</keyword>
<dbReference type="STRING" id="1278311.GCA_000428705_00716"/>
<feature type="transmembrane region" description="Helical" evidence="1">
    <location>
        <begin position="38"/>
        <end position="60"/>
    </location>
</feature>
<reference evidence="2 3" key="1">
    <citation type="submission" date="2019-01" db="EMBL/GenBank/DDBJ databases">
        <authorList>
            <consortium name="Pathogen Informatics"/>
        </authorList>
    </citation>
    <scope>NUCLEOTIDE SEQUENCE [LARGE SCALE GENOMIC DNA]</scope>
    <source>
        <strain evidence="2 3">NCTC10138</strain>
    </source>
</reference>
<dbReference type="Proteomes" id="UP000289841">
    <property type="component" value="Chromosome"/>
</dbReference>
<dbReference type="AlphaFoldDB" id="A0A449BBG4"/>
<dbReference type="EMBL" id="LR215048">
    <property type="protein sequence ID" value="VEU79741.1"/>
    <property type="molecule type" value="Genomic_DNA"/>
</dbReference>
<feature type="transmembrane region" description="Helical" evidence="1">
    <location>
        <begin position="12"/>
        <end position="32"/>
    </location>
</feature>
<keyword evidence="1" id="KW-1133">Transmembrane helix</keyword>
<evidence type="ECO:0000313" key="3">
    <source>
        <dbReference type="Proteomes" id="UP000289841"/>
    </source>
</evidence>
<accession>A0A449BBG4</accession>
<keyword evidence="1" id="KW-0812">Transmembrane</keyword>
<dbReference type="RefSeq" id="WP_026390338.1">
    <property type="nucleotide sequence ID" value="NZ_LR215048.1"/>
</dbReference>
<sequence length="148" mass="17100">MNDLYEKYYKNGIIISTCLLFTPLILLISVLFGSSFELILIVIAIFFGTFALILVPTIIYKISKYMQYKKVVLTDIQVIRLEKVITGLARTFAFEVEMKIDNKVRKVSTKYIFSSSILSFFSLEDYSMKNAEVGYYQDTNEVVIIRLV</sequence>